<gene>
    <name evidence="1" type="ORF">E8L99_19620</name>
</gene>
<dbReference type="SUPFAM" id="SSF53756">
    <property type="entry name" value="UDP-Glycosyltransferase/glycogen phosphorylase"/>
    <property type="match status" value="1"/>
</dbReference>
<dbReference type="Pfam" id="PF13692">
    <property type="entry name" value="Glyco_trans_1_4"/>
    <property type="match status" value="1"/>
</dbReference>
<protein>
    <submittedName>
        <fullName evidence="1">Glycosyltransferase</fullName>
    </submittedName>
</protein>
<dbReference type="RefSeq" id="WP_137101133.1">
    <property type="nucleotide sequence ID" value="NZ_CP039865.1"/>
</dbReference>
<keyword evidence="1" id="KW-0808">Transferase</keyword>
<dbReference type="OrthoDB" id="9807209at2"/>
<reference evidence="1 2" key="1">
    <citation type="submission" date="2019-04" db="EMBL/GenBank/DDBJ databases">
        <title>Phreatobacter aquaticus sp. nov.</title>
        <authorList>
            <person name="Choi A."/>
            <person name="Baek K."/>
        </authorList>
    </citation>
    <scope>NUCLEOTIDE SEQUENCE [LARGE SCALE GENOMIC DNA]</scope>
    <source>
        <strain evidence="1 2">NMCR1094</strain>
    </source>
</reference>
<evidence type="ECO:0000313" key="1">
    <source>
        <dbReference type="EMBL" id="QCK87805.1"/>
    </source>
</evidence>
<dbReference type="Proteomes" id="UP000298588">
    <property type="component" value="Chromosome"/>
</dbReference>
<dbReference type="CDD" id="cd03801">
    <property type="entry name" value="GT4_PimA-like"/>
    <property type="match status" value="1"/>
</dbReference>
<dbReference type="Gene3D" id="3.40.50.2000">
    <property type="entry name" value="Glycogen Phosphorylase B"/>
    <property type="match status" value="2"/>
</dbReference>
<accession>A0A4D7QL41</accession>
<dbReference type="GO" id="GO:0016757">
    <property type="term" value="F:glycosyltransferase activity"/>
    <property type="evidence" value="ECO:0007669"/>
    <property type="project" value="TreeGrafter"/>
</dbReference>
<organism evidence="1 2">
    <name type="scientific">Phreatobacter aquaticus</name>
    <dbReference type="NCBI Taxonomy" id="2570229"/>
    <lineage>
        <taxon>Bacteria</taxon>
        <taxon>Pseudomonadati</taxon>
        <taxon>Pseudomonadota</taxon>
        <taxon>Alphaproteobacteria</taxon>
        <taxon>Hyphomicrobiales</taxon>
        <taxon>Phreatobacteraceae</taxon>
        <taxon>Phreatobacter</taxon>
    </lineage>
</organism>
<dbReference type="EMBL" id="CP039865">
    <property type="protein sequence ID" value="QCK87805.1"/>
    <property type="molecule type" value="Genomic_DNA"/>
</dbReference>
<name>A0A4D7QL41_9HYPH</name>
<dbReference type="AlphaFoldDB" id="A0A4D7QL41"/>
<sequence>MTRPRLLFLAPTSPSPDGNGLAMRIFLFLSAYAGAFDVDLAVVPVGGAPRVDPRAAGLCRRSTLVELSSVDSHFSLIASLRQPADRLAAFAGYANPSMIAPLTVAVRDAVKAFAGSERYDLIHVSRTYLAGLADLPLAGGPVPIVVDCDEAESAVHRALARLQRRSGKHHAAQWSMAEAVQFDKQARRDLPSASLCFAASAREATRLGAFLPGVPVETVGNPAPAPAAMTGRPHARHRGRERVIVAVGTMSYLPNSEGIIWFARQILPRIQARSRQPVRLVIVGMSPPDAVRRLAALSGVTVTGTVPDVAPYYRDADLVVAPLRAGGGTRIKLLEAAGHGRPAVSTRIGAEGLGLRHGRDLLIADTPQDFASACLAVLDRPDLARRLVVNARQAVRRDHDARLLRTRILSLVQPLVSA</sequence>
<proteinExistence type="predicted"/>
<evidence type="ECO:0000313" key="2">
    <source>
        <dbReference type="Proteomes" id="UP000298588"/>
    </source>
</evidence>
<keyword evidence="2" id="KW-1185">Reference proteome</keyword>
<dbReference type="PANTHER" id="PTHR12526:SF600">
    <property type="entry name" value="GLYCOSYL TRANSFERASE GROUP 1"/>
    <property type="match status" value="1"/>
</dbReference>
<dbReference type="KEGG" id="paqt:E8L99_19620"/>
<dbReference type="PANTHER" id="PTHR12526">
    <property type="entry name" value="GLYCOSYLTRANSFERASE"/>
    <property type="match status" value="1"/>
</dbReference>